<dbReference type="Proteomes" id="UP000008311">
    <property type="component" value="Unassembled WGS sequence"/>
</dbReference>
<reference evidence="3" key="1">
    <citation type="journal article" date="2010" name="Nat. Biotechnol.">
        <title>Draft genome sequence of the oilseed species Ricinus communis.</title>
        <authorList>
            <person name="Chan A.P."/>
            <person name="Crabtree J."/>
            <person name="Zhao Q."/>
            <person name="Lorenzi H."/>
            <person name="Orvis J."/>
            <person name="Puiu D."/>
            <person name="Melake-Berhan A."/>
            <person name="Jones K.M."/>
            <person name="Redman J."/>
            <person name="Chen G."/>
            <person name="Cahoon E.B."/>
            <person name="Gedil M."/>
            <person name="Stanke M."/>
            <person name="Haas B.J."/>
            <person name="Wortman J.R."/>
            <person name="Fraser-Liggett C.M."/>
            <person name="Ravel J."/>
            <person name="Rabinowicz P.D."/>
        </authorList>
    </citation>
    <scope>NUCLEOTIDE SEQUENCE [LARGE SCALE GENOMIC DNA]</scope>
    <source>
        <strain evidence="3">cv. Hale</strain>
    </source>
</reference>
<feature type="region of interest" description="Disordered" evidence="1">
    <location>
        <begin position="186"/>
        <end position="209"/>
    </location>
</feature>
<organism evidence="2 3">
    <name type="scientific">Ricinus communis</name>
    <name type="common">Castor bean</name>
    <dbReference type="NCBI Taxonomy" id="3988"/>
    <lineage>
        <taxon>Eukaryota</taxon>
        <taxon>Viridiplantae</taxon>
        <taxon>Streptophyta</taxon>
        <taxon>Embryophyta</taxon>
        <taxon>Tracheophyta</taxon>
        <taxon>Spermatophyta</taxon>
        <taxon>Magnoliopsida</taxon>
        <taxon>eudicotyledons</taxon>
        <taxon>Gunneridae</taxon>
        <taxon>Pentapetalae</taxon>
        <taxon>rosids</taxon>
        <taxon>fabids</taxon>
        <taxon>Malpighiales</taxon>
        <taxon>Euphorbiaceae</taxon>
        <taxon>Acalyphoideae</taxon>
        <taxon>Acalypheae</taxon>
        <taxon>Ricinus</taxon>
    </lineage>
</organism>
<protein>
    <submittedName>
        <fullName evidence="2">Uncharacterized protein</fullName>
    </submittedName>
</protein>
<dbReference type="OrthoDB" id="1888697at2759"/>
<dbReference type="KEGG" id="rcu:8275750"/>
<proteinExistence type="predicted"/>
<dbReference type="AlphaFoldDB" id="B9T2S5"/>
<sequence>MAHQFPPNLDDGEHWLPSDILLNEVVLPAKYNNNSNNPNRFSCMEDLAAHFATLSLLKNHHSLTSLTPSRPIPNPSLCSQRVKMAVRDHLPTGYLGFDGGAGELSQRCYGYATGPFLSRSEPLYDFQVQPQQVDSYLEKTRSRFLQRQRHYLQDRVYPFQGSGFGGGGLRESAGTGVFHPRIVNPRIASSGGADVKRKQSGRSRQHPEIDQVTPLRNSTMRKVVVNNQEDCYYHLPPEMGLPQDWTY</sequence>
<accession>B9T2S5</accession>
<evidence type="ECO:0000313" key="2">
    <source>
        <dbReference type="EMBL" id="EEF29838.1"/>
    </source>
</evidence>
<keyword evidence="3" id="KW-1185">Reference proteome</keyword>
<name>B9T2S5_RICCO</name>
<dbReference type="eggNOG" id="ENOG502S4IC">
    <property type="taxonomic scope" value="Eukaryota"/>
</dbReference>
<evidence type="ECO:0000256" key="1">
    <source>
        <dbReference type="SAM" id="MobiDB-lite"/>
    </source>
</evidence>
<dbReference type="OMA" id="RPAERCC"/>
<dbReference type="PANTHER" id="PTHR33356">
    <property type="entry name" value="TIP41-LIKE PROTEIN"/>
    <property type="match status" value="1"/>
</dbReference>
<evidence type="ECO:0000313" key="3">
    <source>
        <dbReference type="Proteomes" id="UP000008311"/>
    </source>
</evidence>
<gene>
    <name evidence="2" type="ORF">RCOM_0437740</name>
</gene>
<dbReference type="EMBL" id="EQ974391">
    <property type="protein sequence ID" value="EEF29838.1"/>
    <property type="molecule type" value="Genomic_DNA"/>
</dbReference>
<dbReference type="InParanoid" id="B9T2S5"/>
<dbReference type="PANTHER" id="PTHR33356:SF34">
    <property type="match status" value="1"/>
</dbReference>